<evidence type="ECO:0000256" key="12">
    <source>
        <dbReference type="ARBA" id="ARBA00022884"/>
    </source>
</evidence>
<dbReference type="GO" id="GO:0005737">
    <property type="term" value="C:cytoplasm"/>
    <property type="evidence" value="ECO:0007669"/>
    <property type="project" value="UniProtKB-SubCell"/>
</dbReference>
<keyword evidence="6" id="KW-0963">Cytoplasm</keyword>
<accession>A0A6P4ZCX8</accession>
<comment type="catalytic activity">
    <reaction evidence="16">
        <text>5-(carboxymethyl)uridine(34) in tRNA + S-adenosyl-L-methionine = 5-(2-methoxy-2-oxoethyl)uridine(34) in tRNA + S-adenosyl-L-homocysteine</text>
        <dbReference type="Rhea" id="RHEA:43208"/>
        <dbReference type="Rhea" id="RHEA-COMP:10407"/>
        <dbReference type="Rhea" id="RHEA-COMP:10408"/>
        <dbReference type="ChEBI" id="CHEBI:57856"/>
        <dbReference type="ChEBI" id="CHEBI:59789"/>
        <dbReference type="ChEBI" id="CHEBI:74851"/>
        <dbReference type="ChEBI" id="CHEBI:74882"/>
        <dbReference type="EC" id="2.1.1.229"/>
    </reaction>
</comment>
<dbReference type="FunFam" id="2.60.120.590:FF:000012">
    <property type="entry name" value="AlkB homolog 8, tRNA methyltransferase"/>
    <property type="match status" value="1"/>
</dbReference>
<feature type="domain" description="Fe2OG dioxygenase" evidence="23">
    <location>
        <begin position="229"/>
        <end position="337"/>
    </location>
</feature>
<evidence type="ECO:0000256" key="4">
    <source>
        <dbReference type="ARBA" id="ARBA00007879"/>
    </source>
</evidence>
<proteinExistence type="inferred from homology"/>
<dbReference type="PROSITE" id="PS51471">
    <property type="entry name" value="FE2OG_OXY"/>
    <property type="match status" value="1"/>
</dbReference>
<dbReference type="Pfam" id="PF00076">
    <property type="entry name" value="RRM_1"/>
    <property type="match status" value="1"/>
</dbReference>
<dbReference type="Gene3D" id="3.40.50.150">
    <property type="entry name" value="Vaccinia Virus protein VP39"/>
    <property type="match status" value="1"/>
</dbReference>
<dbReference type="InterPro" id="IPR005123">
    <property type="entry name" value="Oxoglu/Fe-dep_dioxygenase_dom"/>
</dbReference>
<feature type="domain" description="RRM" evidence="22">
    <location>
        <begin position="48"/>
        <end position="117"/>
    </location>
</feature>
<dbReference type="PROSITE" id="PS50102">
    <property type="entry name" value="RRM"/>
    <property type="match status" value="1"/>
</dbReference>
<dbReference type="SUPFAM" id="SSF51197">
    <property type="entry name" value="Clavaminate synthase-like"/>
    <property type="match status" value="1"/>
</dbReference>
<keyword evidence="24" id="KW-1185">Reference proteome</keyword>
<dbReference type="GO" id="GO:0008757">
    <property type="term" value="F:S-adenosylmethionine-dependent methyltransferase activity"/>
    <property type="evidence" value="ECO:0007669"/>
    <property type="project" value="InterPro"/>
</dbReference>
<dbReference type="Gene3D" id="3.30.70.330">
    <property type="match status" value="1"/>
</dbReference>
<protein>
    <recommendedName>
        <fullName evidence="5">tRNA (carboxymethyluridine(34)-5-O)-methyltransferase</fullName>
        <ecNumber evidence="5">2.1.1.229</ecNumber>
    </recommendedName>
    <alternativeName>
        <fullName evidence="18">Alkylated DNA repair protein alkB homolog 8</fullName>
    </alternativeName>
    <alternativeName>
        <fullName evidence="19">S-adenosyl-L-methionine-dependent tRNA methyltransferase ALKBH8</fullName>
    </alternativeName>
</protein>
<dbReference type="InterPro" id="IPR013216">
    <property type="entry name" value="Methyltransf_11"/>
</dbReference>
<dbReference type="GO" id="GO:0046872">
    <property type="term" value="F:metal ion binding"/>
    <property type="evidence" value="ECO:0007669"/>
    <property type="project" value="UniProtKB-KW"/>
</dbReference>
<dbReference type="GO" id="GO:0005634">
    <property type="term" value="C:nucleus"/>
    <property type="evidence" value="ECO:0007669"/>
    <property type="project" value="UniProtKB-SubCell"/>
</dbReference>
<keyword evidence="15" id="KW-0511">Multifunctional enzyme</keyword>
<dbReference type="KEGG" id="bbel:109477625"/>
<reference evidence="25" key="1">
    <citation type="submission" date="2025-08" db="UniProtKB">
        <authorList>
            <consortium name="RefSeq"/>
        </authorList>
    </citation>
    <scope>IDENTIFICATION</scope>
    <source>
        <tissue evidence="25">Gonad</tissue>
    </source>
</reference>
<evidence type="ECO:0000256" key="11">
    <source>
        <dbReference type="ARBA" id="ARBA00022833"/>
    </source>
</evidence>
<evidence type="ECO:0000256" key="17">
    <source>
        <dbReference type="ARBA" id="ARBA00045506"/>
    </source>
</evidence>
<comment type="subcellular location">
    <subcellularLocation>
        <location evidence="3">Cytoplasm</location>
    </subcellularLocation>
    <subcellularLocation>
        <location evidence="2">Nucleus</location>
    </subcellularLocation>
</comment>
<dbReference type="InterPro" id="IPR027450">
    <property type="entry name" value="AlkB-like"/>
</dbReference>
<evidence type="ECO:0000256" key="8">
    <source>
        <dbReference type="ARBA" id="ARBA00022679"/>
    </source>
</evidence>
<keyword evidence="12 20" id="KW-0694">RNA-binding</keyword>
<dbReference type="RefSeq" id="XP_019634528.1">
    <property type="nucleotide sequence ID" value="XM_019778969.1"/>
</dbReference>
<evidence type="ECO:0000256" key="21">
    <source>
        <dbReference type="SAM" id="MobiDB-lite"/>
    </source>
</evidence>
<feature type="compositionally biased region" description="Basic and acidic residues" evidence="21">
    <location>
        <begin position="588"/>
        <end position="630"/>
    </location>
</feature>
<evidence type="ECO:0000259" key="22">
    <source>
        <dbReference type="PROSITE" id="PS50102"/>
    </source>
</evidence>
<comment type="function">
    <text evidence="17">Catalyzes the methylation of 5-carboxymethyl uridine to 5-methylcarboxymethyl uridine at the wobble position of the anticodon loop in tRNA via its methyltransferase domain. Catalyzes the last step in the formation of 5-methylcarboxymethyl uridine at the wobble position of the anticodon loop in target tRNA. Has a preference for tRNA(Arg) and tRNA(Glu), and does not bind tRNA(Lys). Binds tRNA and catalyzes the iron and alpha-ketoglutarate dependent hydroxylation of 5-methylcarboxymethyl uridine at the wobble position of the anticodon loop in tRNA via its dioxygenase domain, giving rise to 5-(S)-methoxycarbonylhydroxymethyluridine; has a preference for tRNA(Gly). Required for normal survival after DNA damage. May inhibit apoptosis and promote cell survival and angiogenesis.</text>
</comment>
<dbReference type="EC" id="2.1.1.229" evidence="5"/>
<keyword evidence="10" id="KW-0479">Metal-binding</keyword>
<dbReference type="Proteomes" id="UP000515135">
    <property type="component" value="Unplaced"/>
</dbReference>
<evidence type="ECO:0000256" key="10">
    <source>
        <dbReference type="ARBA" id="ARBA00022723"/>
    </source>
</evidence>
<dbReference type="PANTHER" id="PTHR13069:SF21">
    <property type="entry name" value="ALKYLATED DNA REPAIR PROTEIN ALKB HOMOLOG 8"/>
    <property type="match status" value="1"/>
</dbReference>
<keyword evidence="7" id="KW-0489">Methyltransferase</keyword>
<feature type="compositionally biased region" description="Polar residues" evidence="21">
    <location>
        <begin position="575"/>
        <end position="587"/>
    </location>
</feature>
<dbReference type="GO" id="GO:0030488">
    <property type="term" value="P:tRNA methylation"/>
    <property type="evidence" value="ECO:0007669"/>
    <property type="project" value="TreeGrafter"/>
</dbReference>
<evidence type="ECO:0000256" key="6">
    <source>
        <dbReference type="ARBA" id="ARBA00022490"/>
    </source>
</evidence>
<feature type="region of interest" description="Disordered" evidence="21">
    <location>
        <begin position="521"/>
        <end position="552"/>
    </location>
</feature>
<evidence type="ECO:0000256" key="1">
    <source>
        <dbReference type="ARBA" id="ARBA00001954"/>
    </source>
</evidence>
<dbReference type="CDD" id="cd12431">
    <property type="entry name" value="RRM_ALKBH8"/>
    <property type="match status" value="1"/>
</dbReference>
<evidence type="ECO:0000256" key="3">
    <source>
        <dbReference type="ARBA" id="ARBA00004496"/>
    </source>
</evidence>
<evidence type="ECO:0000256" key="16">
    <source>
        <dbReference type="ARBA" id="ARBA00034996"/>
    </source>
</evidence>
<dbReference type="AlphaFoldDB" id="A0A6P4ZCX8"/>
<dbReference type="OrthoDB" id="271595at2759"/>
<name>A0A6P4ZCX8_BRABE</name>
<feature type="compositionally biased region" description="Polar residues" evidence="21">
    <location>
        <begin position="535"/>
        <end position="544"/>
    </location>
</feature>
<evidence type="ECO:0000256" key="19">
    <source>
        <dbReference type="ARBA" id="ARBA00049802"/>
    </source>
</evidence>
<dbReference type="SUPFAM" id="SSF54928">
    <property type="entry name" value="RNA-binding domain, RBD"/>
    <property type="match status" value="1"/>
</dbReference>
<feature type="compositionally biased region" description="Basic and acidic residues" evidence="21">
    <location>
        <begin position="521"/>
        <end position="534"/>
    </location>
</feature>
<dbReference type="CDD" id="cd02440">
    <property type="entry name" value="AdoMet_MTases"/>
    <property type="match status" value="1"/>
</dbReference>
<dbReference type="GO" id="GO:0002098">
    <property type="term" value="P:tRNA wobble uridine modification"/>
    <property type="evidence" value="ECO:0007669"/>
    <property type="project" value="TreeGrafter"/>
</dbReference>
<keyword evidence="11" id="KW-0862">Zinc</keyword>
<evidence type="ECO:0000256" key="13">
    <source>
        <dbReference type="ARBA" id="ARBA00023004"/>
    </source>
</evidence>
<dbReference type="InterPro" id="IPR034256">
    <property type="entry name" value="ALKBH8_RRM"/>
</dbReference>
<dbReference type="Pfam" id="PF08241">
    <property type="entry name" value="Methyltransf_11"/>
    <property type="match status" value="1"/>
</dbReference>
<dbReference type="InterPro" id="IPR012677">
    <property type="entry name" value="Nucleotide-bd_a/b_plait_sf"/>
</dbReference>
<dbReference type="InterPro" id="IPR029063">
    <property type="entry name" value="SAM-dependent_MTases_sf"/>
</dbReference>
<dbReference type="Gene3D" id="2.60.120.590">
    <property type="entry name" value="Alpha-ketoglutarate-dependent dioxygenase AlkB-like"/>
    <property type="match status" value="1"/>
</dbReference>
<keyword evidence="13" id="KW-0408">Iron</keyword>
<dbReference type="InterPro" id="IPR051422">
    <property type="entry name" value="AlkB_tRNA_MeTrf/Diox"/>
</dbReference>
<evidence type="ECO:0000256" key="20">
    <source>
        <dbReference type="PROSITE-ProRule" id="PRU00176"/>
    </source>
</evidence>
<dbReference type="Pfam" id="PF13532">
    <property type="entry name" value="2OG-FeII_Oxy_2"/>
    <property type="match status" value="1"/>
</dbReference>
<evidence type="ECO:0000256" key="15">
    <source>
        <dbReference type="ARBA" id="ARBA00023268"/>
    </source>
</evidence>
<evidence type="ECO:0000256" key="2">
    <source>
        <dbReference type="ARBA" id="ARBA00004123"/>
    </source>
</evidence>
<keyword evidence="9" id="KW-0949">S-adenosyl-L-methionine</keyword>
<dbReference type="GO" id="GO:0000049">
    <property type="term" value="F:tRNA binding"/>
    <property type="evidence" value="ECO:0007669"/>
    <property type="project" value="TreeGrafter"/>
</dbReference>
<evidence type="ECO:0000313" key="25">
    <source>
        <dbReference type="RefSeq" id="XP_019634528.1"/>
    </source>
</evidence>
<evidence type="ECO:0000256" key="5">
    <source>
        <dbReference type="ARBA" id="ARBA00012808"/>
    </source>
</evidence>
<gene>
    <name evidence="25" type="primary">LOC109477625</name>
</gene>
<evidence type="ECO:0000259" key="23">
    <source>
        <dbReference type="PROSITE" id="PS51471"/>
    </source>
</evidence>
<dbReference type="GO" id="GO:0106335">
    <property type="term" value="F:tRNA (5-carboxymethyluridine(34)-5-O)-methyltransferase activity"/>
    <property type="evidence" value="ECO:0007669"/>
    <property type="project" value="UniProtKB-EC"/>
</dbReference>
<evidence type="ECO:0000256" key="7">
    <source>
        <dbReference type="ARBA" id="ARBA00022603"/>
    </source>
</evidence>
<dbReference type="SUPFAM" id="SSF53335">
    <property type="entry name" value="S-adenosyl-L-methionine-dependent methyltransferases"/>
    <property type="match status" value="1"/>
</dbReference>
<dbReference type="InterPro" id="IPR037151">
    <property type="entry name" value="AlkB-like_sf"/>
</dbReference>
<evidence type="ECO:0000313" key="24">
    <source>
        <dbReference type="Proteomes" id="UP000515135"/>
    </source>
</evidence>
<feature type="region of interest" description="Disordered" evidence="21">
    <location>
        <begin position="569"/>
        <end position="630"/>
    </location>
</feature>
<dbReference type="PANTHER" id="PTHR13069">
    <property type="entry name" value="ALKYLATED DNA REPAIR PROTEIN ALKB HOMOLOG 8"/>
    <property type="match status" value="1"/>
</dbReference>
<dbReference type="GeneID" id="109477625"/>
<dbReference type="FunFam" id="3.30.70.330:FF:000570">
    <property type="entry name" value="ALKylated DNA repair protein AlkB homolog"/>
    <property type="match status" value="1"/>
</dbReference>
<comment type="similarity">
    <text evidence="4">Belongs to the alkB family.</text>
</comment>
<keyword evidence="14" id="KW-0539">Nucleus</keyword>
<evidence type="ECO:0000256" key="14">
    <source>
        <dbReference type="ARBA" id="ARBA00023242"/>
    </source>
</evidence>
<dbReference type="InterPro" id="IPR000504">
    <property type="entry name" value="RRM_dom"/>
</dbReference>
<evidence type="ECO:0000256" key="9">
    <source>
        <dbReference type="ARBA" id="ARBA00022691"/>
    </source>
</evidence>
<dbReference type="InterPro" id="IPR035979">
    <property type="entry name" value="RBD_domain_sf"/>
</dbReference>
<sequence length="695" mass="77915">MAAPMDQESCAVKTKLTKSEKKAYKKQNKARQTLLRHEGISTSSEATKHLVVANAGLSNGVHREELWRLFQTLGDLQDIVMVTGKPYAFVSYADQQSAAAAYAAFNGRMLKSPEELQQPNVTFYLNHIEKVPSQRVAGLDLPPGLRLVEDFVSPACAARLMEGLGWSTDNQQQTDAEQALKHRRVKHFGYEFRYDNNNVDKDKPLPGGLPDWCSPVIDKMMSEGHIKHRPDQITVNQYQPGQGIPPHVDTHSAFEDEISSLSLGGQTVMDFKHPSGKRVPVVLPARSLLVMSGEARYLWTHGIIPRKLDPVPVKGQEESITLARREVRTSFTFRKIRHTPCDCKYPCQCDSQLQQTGPSLPRTEGEAGQLEQQHVHQVYEDIASHFSSTRHSPWPRVVDFLKTEPVGALVVDVGCGNGKYLGANKDVYSLGNDRSSGLANICRDRQLEVFVCDAMSVPVRTGAVDAAISIAVIHHFCTQERRLKAVKELARLLKPGGRALIYVWAFEQEYKNVKSNYLKDTKEHQNGDVGDKSSTRPTQEQQGASLPIHVNRTSFKTQDMLVPWHFRDGAKKQQRGSQPGLQVPSNSGREKNPERDTRDCTEETNLDRNSEQNSDKPLEVGNHKKQDSEEENVKSCSGACASDCQQSQDEPVYHRFYHVFKDGELEELCNSVPGVSVVDRYYDKGNWCVVIQKCL</sequence>
<organism evidence="24 25">
    <name type="scientific">Branchiostoma belcheri</name>
    <name type="common">Amphioxus</name>
    <dbReference type="NCBI Taxonomy" id="7741"/>
    <lineage>
        <taxon>Eukaryota</taxon>
        <taxon>Metazoa</taxon>
        <taxon>Chordata</taxon>
        <taxon>Cephalochordata</taxon>
        <taxon>Leptocardii</taxon>
        <taxon>Amphioxiformes</taxon>
        <taxon>Branchiostomatidae</taxon>
        <taxon>Branchiostoma</taxon>
    </lineage>
</organism>
<keyword evidence="8" id="KW-0808">Transferase</keyword>
<evidence type="ECO:0000256" key="18">
    <source>
        <dbReference type="ARBA" id="ARBA00049786"/>
    </source>
</evidence>
<dbReference type="SMART" id="SM00360">
    <property type="entry name" value="RRM"/>
    <property type="match status" value="1"/>
</dbReference>
<comment type="cofactor">
    <cofactor evidence="1">
        <name>Fe(2+)</name>
        <dbReference type="ChEBI" id="CHEBI:29033"/>
    </cofactor>
</comment>